<gene>
    <name evidence="14" type="primary">ribD</name>
    <name evidence="14" type="ORF">LZC95_12530</name>
</gene>
<dbReference type="PROSITE" id="PS00903">
    <property type="entry name" value="CYT_DCMP_DEAMINASES_1"/>
    <property type="match status" value="1"/>
</dbReference>
<evidence type="ECO:0000256" key="10">
    <source>
        <dbReference type="ARBA" id="ARBA00023002"/>
    </source>
</evidence>
<keyword evidence="8 12" id="KW-0862">Zinc</keyword>
<organism evidence="14 15">
    <name type="scientific">Pendulispora brunnea</name>
    <dbReference type="NCBI Taxonomy" id="2905690"/>
    <lineage>
        <taxon>Bacteria</taxon>
        <taxon>Pseudomonadati</taxon>
        <taxon>Myxococcota</taxon>
        <taxon>Myxococcia</taxon>
        <taxon>Myxococcales</taxon>
        <taxon>Sorangiineae</taxon>
        <taxon>Pendulisporaceae</taxon>
        <taxon>Pendulispora</taxon>
    </lineage>
</organism>
<dbReference type="Gene3D" id="3.40.430.10">
    <property type="entry name" value="Dihydrofolate Reductase, subunit A"/>
    <property type="match status" value="1"/>
</dbReference>
<dbReference type="PROSITE" id="PS51747">
    <property type="entry name" value="CYT_DCMP_DEAMINASES_2"/>
    <property type="match status" value="1"/>
</dbReference>
<dbReference type="CDD" id="cd01284">
    <property type="entry name" value="Riboflavin_deaminase-reductase"/>
    <property type="match status" value="1"/>
</dbReference>
<dbReference type="Proteomes" id="UP001379533">
    <property type="component" value="Chromosome"/>
</dbReference>
<evidence type="ECO:0000256" key="1">
    <source>
        <dbReference type="ARBA" id="ARBA00002151"/>
    </source>
</evidence>
<keyword evidence="6 12" id="KW-0686">Riboflavin biosynthesis</keyword>
<comment type="similarity">
    <text evidence="5 12">In the C-terminal section; belongs to the HTP reductase family.</text>
</comment>
<name>A0ABZ2KMT2_9BACT</name>
<keyword evidence="9 12" id="KW-0521">NADP</keyword>
<evidence type="ECO:0000256" key="11">
    <source>
        <dbReference type="ARBA" id="ARBA00023268"/>
    </source>
</evidence>
<dbReference type="PANTHER" id="PTHR38011">
    <property type="entry name" value="DIHYDROFOLATE REDUCTASE FAMILY PROTEIN (AFU_ORTHOLOGUE AFUA_8G06820)"/>
    <property type="match status" value="1"/>
</dbReference>
<evidence type="ECO:0000259" key="13">
    <source>
        <dbReference type="PROSITE" id="PS51747"/>
    </source>
</evidence>
<dbReference type="InterPro" id="IPR002734">
    <property type="entry name" value="RibDG_C"/>
</dbReference>
<evidence type="ECO:0000256" key="8">
    <source>
        <dbReference type="ARBA" id="ARBA00022833"/>
    </source>
</evidence>
<evidence type="ECO:0000256" key="9">
    <source>
        <dbReference type="ARBA" id="ARBA00022857"/>
    </source>
</evidence>
<evidence type="ECO:0000313" key="15">
    <source>
        <dbReference type="Proteomes" id="UP001379533"/>
    </source>
</evidence>
<protein>
    <recommendedName>
        <fullName evidence="12">Riboflavin biosynthesis protein RibD</fullName>
    </recommendedName>
    <domain>
        <recommendedName>
            <fullName evidence="12">Diaminohydroxyphosphoribosylaminopyrimidine deaminase</fullName>
            <shortName evidence="12">DRAP deaminase</shortName>
            <ecNumber evidence="12">3.5.4.26</ecNumber>
        </recommendedName>
        <alternativeName>
            <fullName evidence="12">Riboflavin-specific deaminase</fullName>
        </alternativeName>
    </domain>
    <domain>
        <recommendedName>
            <fullName evidence="12">5-amino-6-(5-phosphoribosylamino)uracil reductase</fullName>
            <ecNumber evidence="12">1.1.1.193</ecNumber>
        </recommendedName>
        <alternativeName>
            <fullName evidence="12">HTP reductase</fullName>
        </alternativeName>
    </domain>
</protein>
<dbReference type="GO" id="GO:0008835">
    <property type="term" value="F:diaminohydroxyphosphoribosylaminopyrimidine deaminase activity"/>
    <property type="evidence" value="ECO:0007669"/>
    <property type="project" value="UniProtKB-EC"/>
</dbReference>
<evidence type="ECO:0000256" key="12">
    <source>
        <dbReference type="PIRNR" id="PIRNR006769"/>
    </source>
</evidence>
<sequence length="382" mass="39607">MKEPPETGAADAAAKDPADAADVEWMRRALEEGHKGHPSPNPHVGALVVKDGAIVGVGFHARAGEVHAEGAALAAAGEKAEGATLYITLEPCNHFGKTPPCTDAIIAAKVARVVIGCSDPNPNVAGGGIERLRAAGVEVTTFVCEAEAQRLIAPWSKYVTQGLPYVSLKLALSLDGRIATRSGASKWVTGPDARARVHALRAQHDAVAIGIGTALADDPRLTVRDAMGASPVRVVFDTKLRLPPASRLVETAVDVQTWVICNADASTAAEETLTSRGVEVLRAPSSAEGRIDVAAALRLLAARSIVTLMVEGGAELAGSFLASRLADELHAFLAPSLLGPRGRPGAVDWAGPATPADAPHIAEPTWELVGKDAHVYGPLVYP</sequence>
<dbReference type="EC" id="3.5.4.26" evidence="12"/>
<keyword evidence="12 14" id="KW-0378">Hydrolase</keyword>
<keyword evidence="11" id="KW-0511">Multifunctional enzyme</keyword>
<dbReference type="Gene3D" id="3.40.140.10">
    <property type="entry name" value="Cytidine Deaminase, domain 2"/>
    <property type="match status" value="1"/>
</dbReference>
<dbReference type="EC" id="1.1.1.193" evidence="12"/>
<dbReference type="InterPro" id="IPR011549">
    <property type="entry name" value="RibD_C"/>
</dbReference>
<dbReference type="InterPro" id="IPR016192">
    <property type="entry name" value="APOBEC/CMP_deaminase_Zn-bd"/>
</dbReference>
<dbReference type="GO" id="GO:0008703">
    <property type="term" value="F:5-amino-6-(5-phosphoribosylamino)uracil reductase activity"/>
    <property type="evidence" value="ECO:0007669"/>
    <property type="project" value="UniProtKB-EC"/>
</dbReference>
<evidence type="ECO:0000313" key="14">
    <source>
        <dbReference type="EMBL" id="WXA97656.1"/>
    </source>
</evidence>
<dbReference type="SUPFAM" id="SSF53597">
    <property type="entry name" value="Dihydrofolate reductase-like"/>
    <property type="match status" value="1"/>
</dbReference>
<dbReference type="InterPro" id="IPR004794">
    <property type="entry name" value="Eubact_RibD"/>
</dbReference>
<evidence type="ECO:0000256" key="6">
    <source>
        <dbReference type="ARBA" id="ARBA00022619"/>
    </source>
</evidence>
<dbReference type="PANTHER" id="PTHR38011:SF7">
    <property type="entry name" value="2,5-DIAMINO-6-RIBOSYLAMINO-4(3H)-PYRIMIDINONE 5'-PHOSPHATE REDUCTASE"/>
    <property type="match status" value="1"/>
</dbReference>
<comment type="catalytic activity">
    <reaction evidence="12">
        <text>5-amino-6-(5-phospho-D-ribitylamino)uracil + NADP(+) = 5-amino-6-(5-phospho-D-ribosylamino)uracil + NADPH + H(+)</text>
        <dbReference type="Rhea" id="RHEA:17845"/>
        <dbReference type="ChEBI" id="CHEBI:15378"/>
        <dbReference type="ChEBI" id="CHEBI:57783"/>
        <dbReference type="ChEBI" id="CHEBI:58349"/>
        <dbReference type="ChEBI" id="CHEBI:58421"/>
        <dbReference type="ChEBI" id="CHEBI:58453"/>
        <dbReference type="EC" id="1.1.1.193"/>
    </reaction>
</comment>
<feature type="domain" description="CMP/dCMP-type deaminase" evidence="13">
    <location>
        <begin position="20"/>
        <end position="140"/>
    </location>
</feature>
<dbReference type="NCBIfam" id="TIGR00326">
    <property type="entry name" value="eubact_ribD"/>
    <property type="match status" value="1"/>
</dbReference>
<dbReference type="InterPro" id="IPR016193">
    <property type="entry name" value="Cytidine_deaminase-like"/>
</dbReference>
<reference evidence="14 15" key="1">
    <citation type="submission" date="2021-12" db="EMBL/GenBank/DDBJ databases">
        <title>Discovery of the Pendulisporaceae a myxobacterial family with distinct sporulation behavior and unique specialized metabolism.</title>
        <authorList>
            <person name="Garcia R."/>
            <person name="Popoff A."/>
            <person name="Bader C.D."/>
            <person name="Loehr J."/>
            <person name="Walesch S."/>
            <person name="Walt C."/>
            <person name="Boldt J."/>
            <person name="Bunk B."/>
            <person name="Haeckl F.J.F.P.J."/>
            <person name="Gunesch A.P."/>
            <person name="Birkelbach J."/>
            <person name="Nuebel U."/>
            <person name="Pietschmann T."/>
            <person name="Bach T."/>
            <person name="Mueller R."/>
        </authorList>
    </citation>
    <scope>NUCLEOTIDE SEQUENCE [LARGE SCALE GENOMIC DNA]</scope>
    <source>
        <strain evidence="14 15">MSr12523</strain>
    </source>
</reference>
<comment type="similarity">
    <text evidence="4 12">In the N-terminal section; belongs to the cytidine and deoxycytidylate deaminase family.</text>
</comment>
<dbReference type="Pfam" id="PF01872">
    <property type="entry name" value="RibD_C"/>
    <property type="match status" value="1"/>
</dbReference>
<dbReference type="PIRSF" id="PIRSF006769">
    <property type="entry name" value="RibD"/>
    <property type="match status" value="1"/>
</dbReference>
<dbReference type="InterPro" id="IPR050765">
    <property type="entry name" value="Riboflavin_Biosynth_HTPR"/>
</dbReference>
<dbReference type="RefSeq" id="WP_394848277.1">
    <property type="nucleotide sequence ID" value="NZ_CP089982.1"/>
</dbReference>
<comment type="pathway">
    <text evidence="2 12">Cofactor biosynthesis; riboflavin biosynthesis; 5-amino-6-(D-ribitylamino)uracil from GTP: step 2/4.</text>
</comment>
<evidence type="ECO:0000256" key="3">
    <source>
        <dbReference type="ARBA" id="ARBA00004910"/>
    </source>
</evidence>
<comment type="cofactor">
    <cofactor evidence="12">
        <name>Zn(2+)</name>
        <dbReference type="ChEBI" id="CHEBI:29105"/>
    </cofactor>
    <text evidence="12">Binds 1 zinc ion.</text>
</comment>
<evidence type="ECO:0000256" key="5">
    <source>
        <dbReference type="ARBA" id="ARBA00007417"/>
    </source>
</evidence>
<dbReference type="EMBL" id="CP089982">
    <property type="protein sequence ID" value="WXA97656.1"/>
    <property type="molecule type" value="Genomic_DNA"/>
</dbReference>
<evidence type="ECO:0000256" key="7">
    <source>
        <dbReference type="ARBA" id="ARBA00022723"/>
    </source>
</evidence>
<dbReference type="InterPro" id="IPR002125">
    <property type="entry name" value="CMP_dCMP_dom"/>
</dbReference>
<comment type="catalytic activity">
    <reaction evidence="12">
        <text>2,5-diamino-6-hydroxy-4-(5-phosphoribosylamino)-pyrimidine + H2O + H(+) = 5-amino-6-(5-phospho-D-ribosylamino)uracil + NH4(+)</text>
        <dbReference type="Rhea" id="RHEA:21868"/>
        <dbReference type="ChEBI" id="CHEBI:15377"/>
        <dbReference type="ChEBI" id="CHEBI:15378"/>
        <dbReference type="ChEBI" id="CHEBI:28938"/>
        <dbReference type="ChEBI" id="CHEBI:58453"/>
        <dbReference type="ChEBI" id="CHEBI:58614"/>
        <dbReference type="EC" id="3.5.4.26"/>
    </reaction>
</comment>
<comment type="pathway">
    <text evidence="3 12">Cofactor biosynthesis; riboflavin biosynthesis; 5-amino-6-(D-ribitylamino)uracil from GTP: step 3/4.</text>
</comment>
<keyword evidence="10 12" id="KW-0560">Oxidoreductase</keyword>
<evidence type="ECO:0000256" key="4">
    <source>
        <dbReference type="ARBA" id="ARBA00005259"/>
    </source>
</evidence>
<keyword evidence="15" id="KW-1185">Reference proteome</keyword>
<dbReference type="Pfam" id="PF00383">
    <property type="entry name" value="dCMP_cyt_deam_1"/>
    <property type="match status" value="1"/>
</dbReference>
<comment type="function">
    <text evidence="1 12">Converts 2,5-diamino-6-(ribosylamino)-4(3h)-pyrimidinone 5'-phosphate into 5-amino-6-(ribosylamino)-2,4(1h,3h)-pyrimidinedione 5'-phosphate.</text>
</comment>
<accession>A0ABZ2KMT2</accession>
<proteinExistence type="inferred from homology"/>
<keyword evidence="7 12" id="KW-0479">Metal-binding</keyword>
<dbReference type="SUPFAM" id="SSF53927">
    <property type="entry name" value="Cytidine deaminase-like"/>
    <property type="match status" value="1"/>
</dbReference>
<dbReference type="NCBIfam" id="TIGR00227">
    <property type="entry name" value="ribD_Cterm"/>
    <property type="match status" value="1"/>
</dbReference>
<dbReference type="InterPro" id="IPR024072">
    <property type="entry name" value="DHFR-like_dom_sf"/>
</dbReference>
<evidence type="ECO:0000256" key="2">
    <source>
        <dbReference type="ARBA" id="ARBA00004882"/>
    </source>
</evidence>